<dbReference type="RefSeq" id="WP_089275183.1">
    <property type="nucleotide sequence ID" value="NZ_FZOC01000007.1"/>
</dbReference>
<evidence type="ECO:0000313" key="3">
    <source>
        <dbReference type="Proteomes" id="UP000198324"/>
    </source>
</evidence>
<evidence type="ECO:0000256" key="1">
    <source>
        <dbReference type="SAM" id="MobiDB-lite"/>
    </source>
</evidence>
<evidence type="ECO:0000313" key="2">
    <source>
        <dbReference type="EMBL" id="SNS16024.1"/>
    </source>
</evidence>
<gene>
    <name evidence="2" type="ORF">SAMN04488503_2991</name>
</gene>
<accession>A0A239C996</accession>
<dbReference type="AlphaFoldDB" id="A0A239C996"/>
<dbReference type="Proteomes" id="UP000198324">
    <property type="component" value="Unassembled WGS sequence"/>
</dbReference>
<protein>
    <submittedName>
        <fullName evidence="2">Uncharacterized protein</fullName>
    </submittedName>
</protein>
<feature type="region of interest" description="Disordered" evidence="1">
    <location>
        <begin position="72"/>
        <end position="92"/>
    </location>
</feature>
<keyword evidence="3" id="KW-1185">Reference proteome</keyword>
<dbReference type="OrthoDB" id="5458015at2"/>
<organism evidence="2 3">
    <name type="scientific">Humidesulfovibrio mexicanus</name>
    <dbReference type="NCBI Taxonomy" id="147047"/>
    <lineage>
        <taxon>Bacteria</taxon>
        <taxon>Pseudomonadati</taxon>
        <taxon>Thermodesulfobacteriota</taxon>
        <taxon>Desulfovibrionia</taxon>
        <taxon>Desulfovibrionales</taxon>
        <taxon>Desulfovibrionaceae</taxon>
        <taxon>Humidesulfovibrio</taxon>
    </lineage>
</organism>
<dbReference type="EMBL" id="FZOC01000007">
    <property type="protein sequence ID" value="SNS16024.1"/>
    <property type="molecule type" value="Genomic_DNA"/>
</dbReference>
<proteinExistence type="predicted"/>
<sequence length="92" mass="9985">MVTATTSKGQLHVPTSTLRKEWLRQNGHSGRALAQLFGVKPPRVSAILSSGECPQRYIDMLRQLGMPMDLLPAPSREKPGPHIGAALEQAEA</sequence>
<name>A0A239C996_9BACT</name>
<reference evidence="2 3" key="1">
    <citation type="submission" date="2017-06" db="EMBL/GenBank/DDBJ databases">
        <authorList>
            <person name="Kim H.J."/>
            <person name="Triplett B.A."/>
        </authorList>
    </citation>
    <scope>NUCLEOTIDE SEQUENCE [LARGE SCALE GENOMIC DNA]</scope>
    <source>
        <strain evidence="2 3">DSM 13116</strain>
    </source>
</reference>